<name>A0A1S6HXH3_9GAMM</name>
<dbReference type="OrthoDB" id="6053012at2"/>
<dbReference type="RefSeq" id="WP_077755025.1">
    <property type="nucleotide sequence ID" value="NZ_CP014782.1"/>
</dbReference>
<organism evidence="1 2">
    <name type="scientific">Shewanella psychrophila</name>
    <dbReference type="NCBI Taxonomy" id="225848"/>
    <lineage>
        <taxon>Bacteria</taxon>
        <taxon>Pseudomonadati</taxon>
        <taxon>Pseudomonadota</taxon>
        <taxon>Gammaproteobacteria</taxon>
        <taxon>Alteromonadales</taxon>
        <taxon>Shewanellaceae</taxon>
        <taxon>Shewanella</taxon>
    </lineage>
</organism>
<dbReference type="STRING" id="225848.Sps_05132"/>
<evidence type="ECO:0000313" key="1">
    <source>
        <dbReference type="EMBL" id="AQS40201.1"/>
    </source>
</evidence>
<dbReference type="AlphaFoldDB" id="A0A1S6HXH3"/>
<gene>
    <name evidence="1" type="ORF">Sps_05132</name>
</gene>
<accession>A0A1S6HXH3</accession>
<reference evidence="1 2" key="1">
    <citation type="submission" date="2016-03" db="EMBL/GenBank/DDBJ databases">
        <title>Complete genome sequence of Shewanella psychrophila WP2, a deep sea bacterium isolated from west Pacific sediment.</title>
        <authorList>
            <person name="Xu G."/>
            <person name="Jian H."/>
        </authorList>
    </citation>
    <scope>NUCLEOTIDE SEQUENCE [LARGE SCALE GENOMIC DNA]</scope>
    <source>
        <strain evidence="1 2">WP2</strain>
    </source>
</reference>
<dbReference type="EMBL" id="CP014782">
    <property type="protein sequence ID" value="AQS40201.1"/>
    <property type="molecule type" value="Genomic_DNA"/>
</dbReference>
<sequence>MSQALAKKMVDAYVTAELDVLDGKTVIVNGKTMGMEDLEQIRKGRMEWERRVSSYFRPNGGFGQAQF</sequence>
<protein>
    <submittedName>
        <fullName evidence="1">Uncharacterized protein</fullName>
    </submittedName>
</protein>
<keyword evidence="2" id="KW-1185">Reference proteome</keyword>
<dbReference type="Proteomes" id="UP000189545">
    <property type="component" value="Chromosome"/>
</dbReference>
<dbReference type="KEGG" id="spsw:Sps_05132"/>
<evidence type="ECO:0000313" key="2">
    <source>
        <dbReference type="Proteomes" id="UP000189545"/>
    </source>
</evidence>
<proteinExistence type="predicted"/>